<keyword evidence="3" id="KW-1185">Reference proteome</keyword>
<dbReference type="SUPFAM" id="SSF56300">
    <property type="entry name" value="Metallo-dependent phosphatases"/>
    <property type="match status" value="1"/>
</dbReference>
<dbReference type="EMBL" id="JBHSJF010000004">
    <property type="protein sequence ID" value="MFC5067302.1"/>
    <property type="molecule type" value="Genomic_DNA"/>
</dbReference>
<reference evidence="3" key="1">
    <citation type="journal article" date="2019" name="Int. J. Syst. Evol. Microbiol.">
        <title>The Global Catalogue of Microorganisms (GCM) 10K type strain sequencing project: providing services to taxonomists for standard genome sequencing and annotation.</title>
        <authorList>
            <consortium name="The Broad Institute Genomics Platform"/>
            <consortium name="The Broad Institute Genome Sequencing Center for Infectious Disease"/>
            <person name="Wu L."/>
            <person name="Ma J."/>
        </authorList>
    </citation>
    <scope>NUCLEOTIDE SEQUENCE [LARGE SCALE GENOMIC DNA]</scope>
    <source>
        <strain evidence="3">CGMCC 1.16444</strain>
    </source>
</reference>
<proteinExistence type="predicted"/>
<dbReference type="PANTHER" id="PTHR42850:SF4">
    <property type="entry name" value="ZINC-DEPENDENT ENDOPOLYPHOSPHATASE"/>
    <property type="match status" value="1"/>
</dbReference>
<feature type="domain" description="Calcineurin-like phosphoesterase" evidence="1">
    <location>
        <begin position="12"/>
        <end position="191"/>
    </location>
</feature>
<gene>
    <name evidence="2" type="ORF">ACFPFW_04650</name>
</gene>
<dbReference type="PANTHER" id="PTHR42850">
    <property type="entry name" value="METALLOPHOSPHOESTERASE"/>
    <property type="match status" value="1"/>
</dbReference>
<dbReference type="Pfam" id="PF00149">
    <property type="entry name" value="Metallophos"/>
    <property type="match status" value="1"/>
</dbReference>
<organism evidence="2 3">
    <name type="scientific">Flaviflagellibacter deserti</name>
    <dbReference type="NCBI Taxonomy" id="2267266"/>
    <lineage>
        <taxon>Bacteria</taxon>
        <taxon>Pseudomonadati</taxon>
        <taxon>Pseudomonadota</taxon>
        <taxon>Alphaproteobacteria</taxon>
        <taxon>Hyphomicrobiales</taxon>
        <taxon>Flaviflagellibacter</taxon>
    </lineage>
</organism>
<protein>
    <submittedName>
        <fullName evidence="2">Metallophosphoesterase family protein</fullName>
        <ecNumber evidence="2">3.1.-.-</ecNumber>
    </submittedName>
</protein>
<dbReference type="InterPro" id="IPR004843">
    <property type="entry name" value="Calcineurin-like_PHP"/>
</dbReference>
<dbReference type="RefSeq" id="WP_114957231.1">
    <property type="nucleotide sequence ID" value="NZ_JBHSJF010000004.1"/>
</dbReference>
<evidence type="ECO:0000313" key="3">
    <source>
        <dbReference type="Proteomes" id="UP001595796"/>
    </source>
</evidence>
<accession>A0ABV9Z0K1</accession>
<comment type="caution">
    <text evidence="2">The sequence shown here is derived from an EMBL/GenBank/DDBJ whole genome shotgun (WGS) entry which is preliminary data.</text>
</comment>
<dbReference type="Gene3D" id="3.60.21.10">
    <property type="match status" value="1"/>
</dbReference>
<name>A0ABV9Z0K1_9HYPH</name>
<dbReference type="GO" id="GO:0016787">
    <property type="term" value="F:hydrolase activity"/>
    <property type="evidence" value="ECO:0007669"/>
    <property type="project" value="UniProtKB-KW"/>
</dbReference>
<evidence type="ECO:0000313" key="2">
    <source>
        <dbReference type="EMBL" id="MFC5067302.1"/>
    </source>
</evidence>
<keyword evidence="2" id="KW-0378">Hydrolase</keyword>
<dbReference type="EC" id="3.1.-.-" evidence="2"/>
<dbReference type="CDD" id="cd00144">
    <property type="entry name" value="MPP_PPP_family"/>
    <property type="match status" value="1"/>
</dbReference>
<dbReference type="InterPro" id="IPR029052">
    <property type="entry name" value="Metallo-depent_PP-like"/>
</dbReference>
<dbReference type="Proteomes" id="UP001595796">
    <property type="component" value="Unassembled WGS sequence"/>
</dbReference>
<sequence length="229" mass="25833">MTALLRSLSKTTYVVSDLHGRFDLLEAALAKIEEAEPGTVVFTGDYIDRGPASRQIIARLMAGPPVGWRWICLMGNHEQMMLETIRKPLEPDWWLSNGGFATMASYGKKVPDAHLDWIAALPRHYEDQHRIYVHAGCVSTFNLECQPDQLLWFRCERDEDYSYRGKHVIHGHTPFHDGPVCLKGRTNLDTLAWKSGRLVVGVFEDVLAGGPISLIEVTEHDLSILPQAR</sequence>
<dbReference type="InterPro" id="IPR050126">
    <property type="entry name" value="Ap4A_hydrolase"/>
</dbReference>
<evidence type="ECO:0000259" key="1">
    <source>
        <dbReference type="Pfam" id="PF00149"/>
    </source>
</evidence>